<keyword evidence="9" id="KW-1185">Reference proteome</keyword>
<organism evidence="8 9">
    <name type="scientific">Sinanodonta woodiana</name>
    <name type="common">Chinese pond mussel</name>
    <name type="synonym">Anodonta woodiana</name>
    <dbReference type="NCBI Taxonomy" id="1069815"/>
    <lineage>
        <taxon>Eukaryota</taxon>
        <taxon>Metazoa</taxon>
        <taxon>Spiralia</taxon>
        <taxon>Lophotrochozoa</taxon>
        <taxon>Mollusca</taxon>
        <taxon>Bivalvia</taxon>
        <taxon>Autobranchia</taxon>
        <taxon>Heteroconchia</taxon>
        <taxon>Palaeoheterodonta</taxon>
        <taxon>Unionida</taxon>
        <taxon>Unionoidea</taxon>
        <taxon>Unionidae</taxon>
        <taxon>Unioninae</taxon>
        <taxon>Sinanodonta</taxon>
    </lineage>
</organism>
<dbReference type="InterPro" id="IPR050952">
    <property type="entry name" value="TRIM-NHL_E3_ligases"/>
</dbReference>
<feature type="repeat" description="NHL" evidence="6">
    <location>
        <begin position="130"/>
        <end position="173"/>
    </location>
</feature>
<keyword evidence="3 5" id="KW-0863">Zinc-finger</keyword>
<dbReference type="InterPro" id="IPR027370">
    <property type="entry name" value="Znf-RING_euk"/>
</dbReference>
<comment type="caution">
    <text evidence="8">The sequence shown here is derived from an EMBL/GenBank/DDBJ whole genome shotgun (WGS) entry which is preliminary data.</text>
</comment>
<keyword evidence="2" id="KW-0677">Repeat</keyword>
<accession>A0ABD3X251</accession>
<protein>
    <recommendedName>
        <fullName evidence="7">RING-type domain-containing protein</fullName>
    </recommendedName>
</protein>
<evidence type="ECO:0000256" key="2">
    <source>
        <dbReference type="ARBA" id="ARBA00022737"/>
    </source>
</evidence>
<dbReference type="Pfam" id="PF13445">
    <property type="entry name" value="zf-RING_UBOX"/>
    <property type="match status" value="1"/>
</dbReference>
<dbReference type="InterPro" id="IPR013083">
    <property type="entry name" value="Znf_RING/FYVE/PHD"/>
</dbReference>
<dbReference type="CDD" id="cd05819">
    <property type="entry name" value="NHL"/>
    <property type="match status" value="1"/>
</dbReference>
<name>A0ABD3X251_SINWO</name>
<dbReference type="PANTHER" id="PTHR24104">
    <property type="entry name" value="E3 UBIQUITIN-PROTEIN LIGASE NHLRC1-RELATED"/>
    <property type="match status" value="1"/>
</dbReference>
<dbReference type="Gene3D" id="2.120.10.30">
    <property type="entry name" value="TolB, C-terminal domain"/>
    <property type="match status" value="2"/>
</dbReference>
<dbReference type="EMBL" id="JBJQND010000004">
    <property type="protein sequence ID" value="KAL3879053.1"/>
    <property type="molecule type" value="Genomic_DNA"/>
</dbReference>
<dbReference type="Gene3D" id="3.30.40.10">
    <property type="entry name" value="Zinc/RING finger domain, C3HC4 (zinc finger)"/>
    <property type="match status" value="1"/>
</dbReference>
<keyword evidence="4" id="KW-0862">Zinc</keyword>
<keyword evidence="1" id="KW-0479">Metal-binding</keyword>
<evidence type="ECO:0000313" key="9">
    <source>
        <dbReference type="Proteomes" id="UP001634394"/>
    </source>
</evidence>
<evidence type="ECO:0000256" key="5">
    <source>
        <dbReference type="PROSITE-ProRule" id="PRU00175"/>
    </source>
</evidence>
<dbReference type="PROSITE" id="PS51125">
    <property type="entry name" value="NHL"/>
    <property type="match status" value="3"/>
</dbReference>
<dbReference type="SUPFAM" id="SSF57850">
    <property type="entry name" value="RING/U-box"/>
    <property type="match status" value="1"/>
</dbReference>
<evidence type="ECO:0000256" key="4">
    <source>
        <dbReference type="ARBA" id="ARBA00022833"/>
    </source>
</evidence>
<dbReference type="SMART" id="SM00184">
    <property type="entry name" value="RING"/>
    <property type="match status" value="1"/>
</dbReference>
<dbReference type="InterPro" id="IPR017907">
    <property type="entry name" value="Znf_RING_CS"/>
</dbReference>
<dbReference type="AlphaFoldDB" id="A0ABD3X251"/>
<feature type="repeat" description="NHL" evidence="6">
    <location>
        <begin position="262"/>
        <end position="305"/>
    </location>
</feature>
<reference evidence="8 9" key="1">
    <citation type="submission" date="2024-11" db="EMBL/GenBank/DDBJ databases">
        <title>Chromosome-level genome assembly of the freshwater bivalve Anodonta woodiana.</title>
        <authorList>
            <person name="Chen X."/>
        </authorList>
    </citation>
    <scope>NUCLEOTIDE SEQUENCE [LARGE SCALE GENOMIC DNA]</scope>
    <source>
        <strain evidence="8">MN2024</strain>
        <tissue evidence="8">Gills</tissue>
    </source>
</reference>
<evidence type="ECO:0000259" key="7">
    <source>
        <dbReference type="PROSITE" id="PS50089"/>
    </source>
</evidence>
<dbReference type="InterPro" id="IPR001841">
    <property type="entry name" value="Znf_RING"/>
</dbReference>
<evidence type="ECO:0000256" key="3">
    <source>
        <dbReference type="ARBA" id="ARBA00022771"/>
    </source>
</evidence>
<evidence type="ECO:0000313" key="8">
    <source>
        <dbReference type="EMBL" id="KAL3879053.1"/>
    </source>
</evidence>
<dbReference type="InterPro" id="IPR001258">
    <property type="entry name" value="NHL_repeat"/>
</dbReference>
<feature type="repeat" description="NHL" evidence="6">
    <location>
        <begin position="309"/>
        <end position="352"/>
    </location>
</feature>
<dbReference type="PROSITE" id="PS50089">
    <property type="entry name" value="ZF_RING_2"/>
    <property type="match status" value="1"/>
</dbReference>
<evidence type="ECO:0000256" key="6">
    <source>
        <dbReference type="PROSITE-ProRule" id="PRU00504"/>
    </source>
</evidence>
<evidence type="ECO:0000256" key="1">
    <source>
        <dbReference type="ARBA" id="ARBA00022723"/>
    </source>
</evidence>
<dbReference type="Proteomes" id="UP001634394">
    <property type="component" value="Unassembled WGS sequence"/>
</dbReference>
<dbReference type="PROSITE" id="PS00518">
    <property type="entry name" value="ZF_RING_1"/>
    <property type="match status" value="1"/>
</dbReference>
<dbReference type="GO" id="GO:0008270">
    <property type="term" value="F:zinc ion binding"/>
    <property type="evidence" value="ECO:0007669"/>
    <property type="project" value="UniProtKB-KW"/>
</dbReference>
<feature type="domain" description="RING-type" evidence="7">
    <location>
        <begin position="17"/>
        <end position="61"/>
    </location>
</feature>
<dbReference type="PANTHER" id="PTHR24104:SF57">
    <property type="entry name" value="BEE-MILK PROTEIN"/>
    <property type="match status" value="1"/>
</dbReference>
<gene>
    <name evidence="8" type="ORF">ACJMK2_031367</name>
</gene>
<dbReference type="SUPFAM" id="SSF101898">
    <property type="entry name" value="NHL repeat"/>
    <property type="match status" value="1"/>
</dbReference>
<dbReference type="InterPro" id="IPR011042">
    <property type="entry name" value="6-blade_b-propeller_TolB-like"/>
</dbReference>
<proteinExistence type="predicted"/>
<sequence length="428" mass="47800">MASENIAEQVKDNFFSCTICYQPHNRPKALPCLHTFCESCLSDYLHSRFEGSRVFPCPMCKQDINLPSDGVAGFIDNYMVAKLSDMVLSAHFQGQADVNSSVHASTERTRLLQNNKAQNLEVTKHARLFQQFGSFGMEPHQFVHISGLSKSIYSDEIVVADCSLNKISVFSLNGQFRTSFICDCSVRDVDVTPEGNILTTVSRAGSALLREYSMDGHLVASHGSFYKYENPFGIALTRTGRTIVTSLQKNCVHVLTDKKKQSITFGSHGCGPNHFSSPYYITTNIRDDIIVSDTGNNRIKVHRSDGTFVQSFGNQGSSDSKLFYPMGICTDKNCNIYVADANNYRVQMFSPEGIYMASPVINTYEYGMDVKPVHVAFHHDDILIVAFQGTRFSEIHAYLWDCNQFIPKEDKSCCSCLPCCSSTAYDDI</sequence>